<dbReference type="InterPro" id="IPR011545">
    <property type="entry name" value="DEAD/DEAH_box_helicase_dom"/>
</dbReference>
<evidence type="ECO:0000259" key="4">
    <source>
        <dbReference type="PROSITE" id="PS51192"/>
    </source>
</evidence>
<dbReference type="PROSITE" id="PS51192">
    <property type="entry name" value="HELICASE_ATP_BIND_1"/>
    <property type="match status" value="1"/>
</dbReference>
<keyword evidence="2" id="KW-0067">ATP-binding</keyword>
<gene>
    <name evidence="6" type="ORF">PUT78_17635</name>
</gene>
<feature type="compositionally biased region" description="Acidic residues" evidence="3">
    <location>
        <begin position="680"/>
        <end position="689"/>
    </location>
</feature>
<dbReference type="Pfam" id="PF09369">
    <property type="entry name" value="MZB"/>
    <property type="match status" value="1"/>
</dbReference>
<feature type="domain" description="Helicase ATP-binding" evidence="4">
    <location>
        <begin position="103"/>
        <end position="402"/>
    </location>
</feature>
<dbReference type="InterPro" id="IPR027417">
    <property type="entry name" value="P-loop_NTPase"/>
</dbReference>
<dbReference type="InterPro" id="IPR018973">
    <property type="entry name" value="MZB"/>
</dbReference>
<feature type="region of interest" description="Disordered" evidence="3">
    <location>
        <begin position="1308"/>
        <end position="1344"/>
    </location>
</feature>
<evidence type="ECO:0000256" key="2">
    <source>
        <dbReference type="ARBA" id="ARBA00022840"/>
    </source>
</evidence>
<dbReference type="RefSeq" id="WP_274353591.1">
    <property type="nucleotide sequence ID" value="NZ_JAQZSM010000021.1"/>
</dbReference>
<dbReference type="Gene3D" id="3.40.50.300">
    <property type="entry name" value="P-loop containing nucleotide triphosphate hydrolases"/>
    <property type="match status" value="3"/>
</dbReference>
<dbReference type="InterPro" id="IPR001650">
    <property type="entry name" value="Helicase_C-like"/>
</dbReference>
<dbReference type="SUPFAM" id="SSF52540">
    <property type="entry name" value="P-loop containing nucleoside triphosphate hydrolases"/>
    <property type="match status" value="2"/>
</dbReference>
<dbReference type="SMART" id="SM00487">
    <property type="entry name" value="DEXDc"/>
    <property type="match status" value="1"/>
</dbReference>
<keyword evidence="7" id="KW-1185">Reference proteome</keyword>
<feature type="region of interest" description="Disordered" evidence="3">
    <location>
        <begin position="642"/>
        <end position="696"/>
    </location>
</feature>
<accession>A0ABT5TFH8</accession>
<dbReference type="Proteomes" id="UP001431784">
    <property type="component" value="Unassembled WGS sequence"/>
</dbReference>
<evidence type="ECO:0000256" key="3">
    <source>
        <dbReference type="SAM" id="MobiDB-lite"/>
    </source>
</evidence>
<dbReference type="InterPro" id="IPR014001">
    <property type="entry name" value="Helicase_ATP-bd"/>
</dbReference>
<dbReference type="EMBL" id="JAQZSM010000021">
    <property type="protein sequence ID" value="MDD7972917.1"/>
    <property type="molecule type" value="Genomic_DNA"/>
</dbReference>
<protein>
    <submittedName>
        <fullName evidence="6">DUF1998 domain-containing protein</fullName>
    </submittedName>
</protein>
<evidence type="ECO:0000313" key="7">
    <source>
        <dbReference type="Proteomes" id="UP001431784"/>
    </source>
</evidence>
<name>A0ABT5TFH8_9RHOB</name>
<evidence type="ECO:0000259" key="5">
    <source>
        <dbReference type="PROSITE" id="PS51194"/>
    </source>
</evidence>
<proteinExistence type="predicted"/>
<evidence type="ECO:0000313" key="6">
    <source>
        <dbReference type="EMBL" id="MDD7972917.1"/>
    </source>
</evidence>
<feature type="compositionally biased region" description="Acidic residues" evidence="3">
    <location>
        <begin position="1312"/>
        <end position="1335"/>
    </location>
</feature>
<sequence length="1853" mass="205355">MQTIKETIENLHSSLSDYIEATYHISAPSLIAQRQRLLERDGVIHRVPYLESTPKYQTGDTFGSMIGLPPAAQTLFSRLSAPRDGRPRLIYDPPYKHQAESLRHNLIDGKNLVIMTGTGSGKTESFLLPILGKFAQEAQTRPGVFAEQPAMRALIMYPMNALVNDQLGRLRALLGDPRLVSTFKEWCGRPPRFARYTSRTPYAGIRTSKKDSSRLQAFDSFYVDVLRRADSDDADEKAQAVELLTALKDRGKWPAKPDLEAWYGQKGSAWQDRKTGEFVRAVTLPDDSELLTRHEVQATPPDLLVTNYSMLEYMLMRPIERPIFDRTREWLADNPDETFLVVLDEAHLYRGAAGAEVGLLLRRLRDRIGVPEERFRVICATASFKDAGYAPAFGSQLSGIPAHTFVPIEGTLDLKEGAGKGTLADAEALSGIDLNGFYEADTDDAKLALITPLLDYRDVTGAESTERGLFDALKSIPPMCALINATMKEARPIAELGTFLFADDVPSKMADEAVTVLMALGSIARPEPNLPGLLPCRIHYFFRGLPGLWVCMDPDCSELAEDQRDGICGNMYSQPSEECGCGARVLELFTCRNCGTAYARAYTDDVDSPRALWSEPGEQLRMASGETNPLLPIDLLLEQPAHDDGAEPADYDLETGQLNPLSPGPRMRTVFIRQDRLNDTADDENENDTSFESRGQFTPCAVCGKTARFGRSYVQDHQTKGDQPFQALLARQIQIQPPGPQEATPFAPLRGRKVLAFSDSRQVAARLAPNLQMYSERDSLRPLIISGFNWLKEQDAIRPHLNLDDLYFGVLLASKRLNVRLRPEMRGGENFDAEEVVDEAVHKDDLDDPSTLLSLLLEIRSHRPPESLLSSMLTTLTDRFWGMEPLALATLKESDRHTKKILGLPSIPGVAETDEAKLAIARYWLRCWNNNGFRLAQMPGTWINRPPSEGFRVKPRNPKAKIKAIESVIDDKAARKIFWDSWSPELLKWFTQSVESGYRCLNGSELSLQFDGAWVHCSSCKSVHRPIPGIESCLDCGSDTVSALDPDADQVFLARKGFYRKPVTQALEDPPRQPMALIAAEHTAQLNAPQNEDVFSKAEENELLFQDIALSGSGLGGRSTAIDILSSTTTMEVGIDLGALSGVALRNMPPGRANYQQRAGRAGRRGNAVATVVAFGSADSHDEHYFSQPDEMIRGDVIDPKLTLDNPEIVRRHIRAFLLQNYHQDRLPIIDPDQPHDLFSVLGSVSGFRKADSLLNRDDFAVWLAGNEVALHTRIAGWIPEQLSKEDRALLLGEFVNDCLQAVDEAIAPGPGEEDESEDGDDEAGGDEEAAEEGEERPQQASSPGKMLDRLLYCGKLPRYAFPTDVATFHVFDRDRSSRHRHIMKFAPSQGLPIALSQYAPDKQVWISGKCYTSGAIYSVMKDDRFQAWENKRLYMECSDCGFARTFDTGEIVRNDTTDCEACGGESTFGPARYWIRPPGFAHPVSVEEMTSPDEIPETSYATRAKLTMGTPGDDEGWTEANERIRSLKTRRHLLVSNTGPQQEGYNYCVKCGRIEASNTPSPMLAAPHRKPFPDDDDKLMCDGIGPSRHLVLGTDFITDIALFSMRVAAPLKLKPGHYSTDVALRTASEALAKAACQILEIEPGELMAEYRPALTPAGKSGLEAEIFLYDTLPGGAGFASQFADRGLELFQRALHLLKACPEDCDASCYRCLRSFKNKFEHRLLDRHVGVELLEYLLTGQNPGFSVERLKRSTALLLNDLLRRDEGMATFEAGPIITYGNGKAVTAPILAECKGRKFVIALSGPLTTGHPADPAIAELRDSGTEYQVIVENELVIRGNLPTATRTIYQQITG</sequence>
<keyword evidence="1" id="KW-0547">Nucleotide-binding</keyword>
<dbReference type="Pfam" id="PF00270">
    <property type="entry name" value="DEAD"/>
    <property type="match status" value="1"/>
</dbReference>
<dbReference type="SMART" id="SM00490">
    <property type="entry name" value="HELICc"/>
    <property type="match status" value="1"/>
</dbReference>
<organism evidence="6 7">
    <name type="scientific">Roseinatronobacter alkalisoli</name>
    <dbReference type="NCBI Taxonomy" id="3028235"/>
    <lineage>
        <taxon>Bacteria</taxon>
        <taxon>Pseudomonadati</taxon>
        <taxon>Pseudomonadota</taxon>
        <taxon>Alphaproteobacteria</taxon>
        <taxon>Rhodobacterales</taxon>
        <taxon>Paracoccaceae</taxon>
        <taxon>Roseinatronobacter</taxon>
    </lineage>
</organism>
<evidence type="ECO:0000256" key="1">
    <source>
        <dbReference type="ARBA" id="ARBA00022741"/>
    </source>
</evidence>
<feature type="domain" description="Helicase C-terminal" evidence="5">
    <location>
        <begin position="1040"/>
        <end position="1208"/>
    </location>
</feature>
<dbReference type="PANTHER" id="PTHR47957:SF3">
    <property type="entry name" value="ATP-DEPENDENT HELICASE HRQ1"/>
    <property type="match status" value="1"/>
</dbReference>
<dbReference type="Pfam" id="PF00271">
    <property type="entry name" value="Helicase_C"/>
    <property type="match status" value="1"/>
</dbReference>
<reference evidence="6" key="1">
    <citation type="submission" date="2023-02" db="EMBL/GenBank/DDBJ databases">
        <title>Description of Roseinatronobacter alkalisoli sp. nov., an alkaliphilic bacerium isolated from soda soil.</title>
        <authorList>
            <person name="Wei W."/>
        </authorList>
    </citation>
    <scope>NUCLEOTIDE SEQUENCE</scope>
    <source>
        <strain evidence="6">HJB301</strain>
    </source>
</reference>
<dbReference type="PROSITE" id="PS51194">
    <property type="entry name" value="HELICASE_CTER"/>
    <property type="match status" value="1"/>
</dbReference>
<comment type="caution">
    <text evidence="6">The sequence shown here is derived from an EMBL/GenBank/DDBJ whole genome shotgun (WGS) entry which is preliminary data.</text>
</comment>
<dbReference type="PANTHER" id="PTHR47957">
    <property type="entry name" value="ATP-DEPENDENT HELICASE HRQ1"/>
    <property type="match status" value="1"/>
</dbReference>